<dbReference type="Proteomes" id="UP001057402">
    <property type="component" value="Chromosome 2"/>
</dbReference>
<accession>A0ACB9S811</accession>
<keyword evidence="2" id="KW-1185">Reference proteome</keyword>
<sequence length="195" mass="22862">MCRRNLIWAIRKTHISLHSYPSWTDVIDVKTRMYTSRRGMHREWLLCSSKTGALVAKSASHFVVMNMNTRKLSTFAEEISREMKTHSRDSGAFDRINLKKLWKLDIDKANYVRTSLTGVPHLILEMYVLDNVWLEYRRECDIDSDLRSISARTDECIIDRGSRNEGIVGFDHSLLLQNRMKIARARTEWRPRMGS</sequence>
<dbReference type="EMBL" id="CM042881">
    <property type="protein sequence ID" value="KAI4387035.1"/>
    <property type="molecule type" value="Genomic_DNA"/>
</dbReference>
<evidence type="ECO:0000313" key="2">
    <source>
        <dbReference type="Proteomes" id="UP001057402"/>
    </source>
</evidence>
<organism evidence="1 2">
    <name type="scientific">Melastoma candidum</name>
    <dbReference type="NCBI Taxonomy" id="119954"/>
    <lineage>
        <taxon>Eukaryota</taxon>
        <taxon>Viridiplantae</taxon>
        <taxon>Streptophyta</taxon>
        <taxon>Embryophyta</taxon>
        <taxon>Tracheophyta</taxon>
        <taxon>Spermatophyta</taxon>
        <taxon>Magnoliopsida</taxon>
        <taxon>eudicotyledons</taxon>
        <taxon>Gunneridae</taxon>
        <taxon>Pentapetalae</taxon>
        <taxon>rosids</taxon>
        <taxon>malvids</taxon>
        <taxon>Myrtales</taxon>
        <taxon>Melastomataceae</taxon>
        <taxon>Melastomatoideae</taxon>
        <taxon>Melastomateae</taxon>
        <taxon>Melastoma</taxon>
    </lineage>
</organism>
<reference evidence="2" key="1">
    <citation type="journal article" date="2023" name="Front. Plant Sci.">
        <title>Chromosomal-level genome assembly of Melastoma candidum provides insights into trichome evolution.</title>
        <authorList>
            <person name="Zhong Y."/>
            <person name="Wu W."/>
            <person name="Sun C."/>
            <person name="Zou P."/>
            <person name="Liu Y."/>
            <person name="Dai S."/>
            <person name="Zhou R."/>
        </authorList>
    </citation>
    <scope>NUCLEOTIDE SEQUENCE [LARGE SCALE GENOMIC DNA]</scope>
</reference>
<comment type="caution">
    <text evidence="1">The sequence shown here is derived from an EMBL/GenBank/DDBJ whole genome shotgun (WGS) entry which is preliminary data.</text>
</comment>
<gene>
    <name evidence="1" type="ORF">MLD38_004899</name>
</gene>
<evidence type="ECO:0000313" key="1">
    <source>
        <dbReference type="EMBL" id="KAI4387035.1"/>
    </source>
</evidence>
<name>A0ACB9S811_9MYRT</name>
<protein>
    <submittedName>
        <fullName evidence="1">Uncharacterized protein</fullName>
    </submittedName>
</protein>
<proteinExistence type="predicted"/>